<dbReference type="GO" id="GO:0006935">
    <property type="term" value="P:chemotaxis"/>
    <property type="evidence" value="ECO:0007669"/>
    <property type="project" value="UniProtKB-ARBA"/>
</dbReference>
<keyword evidence="5" id="KW-0812">Transmembrane</keyword>
<keyword evidence="5" id="KW-1133">Transmembrane helix</keyword>
<keyword evidence="2 4" id="KW-0807">Transducer</keyword>
<dbReference type="EMBL" id="FOLO01000022">
    <property type="protein sequence ID" value="SFC90675.1"/>
    <property type="molecule type" value="Genomic_DNA"/>
</dbReference>
<protein>
    <submittedName>
        <fullName evidence="8">Methyl-accepting chemotaxis protein</fullName>
    </submittedName>
</protein>
<organism evidence="8 9">
    <name type="scientific">Pseudoalteromonas denitrificans DSM 6059</name>
    <dbReference type="NCBI Taxonomy" id="1123010"/>
    <lineage>
        <taxon>Bacteria</taxon>
        <taxon>Pseudomonadati</taxon>
        <taxon>Pseudomonadota</taxon>
        <taxon>Gammaproteobacteria</taxon>
        <taxon>Alteromonadales</taxon>
        <taxon>Pseudoalteromonadaceae</taxon>
        <taxon>Pseudoalteromonas</taxon>
    </lineage>
</organism>
<dbReference type="SMART" id="SM00304">
    <property type="entry name" value="HAMP"/>
    <property type="match status" value="2"/>
</dbReference>
<dbReference type="Proteomes" id="UP000198862">
    <property type="component" value="Unassembled WGS sequence"/>
</dbReference>
<evidence type="ECO:0000256" key="4">
    <source>
        <dbReference type="PROSITE-ProRule" id="PRU00284"/>
    </source>
</evidence>
<dbReference type="PROSITE" id="PS50885">
    <property type="entry name" value="HAMP"/>
    <property type="match status" value="1"/>
</dbReference>
<dbReference type="PANTHER" id="PTHR32089">
    <property type="entry name" value="METHYL-ACCEPTING CHEMOTAXIS PROTEIN MCPB"/>
    <property type="match status" value="1"/>
</dbReference>
<dbReference type="GO" id="GO:0016020">
    <property type="term" value="C:membrane"/>
    <property type="evidence" value="ECO:0007669"/>
    <property type="project" value="UniProtKB-SubCell"/>
</dbReference>
<dbReference type="FunFam" id="1.10.287.950:FF:000001">
    <property type="entry name" value="Methyl-accepting chemotaxis sensory transducer"/>
    <property type="match status" value="1"/>
</dbReference>
<dbReference type="InterPro" id="IPR003660">
    <property type="entry name" value="HAMP_dom"/>
</dbReference>
<keyword evidence="9" id="KW-1185">Reference proteome</keyword>
<comment type="similarity">
    <text evidence="3">Belongs to the methyl-accepting chemotaxis (MCP) protein family.</text>
</comment>
<dbReference type="GO" id="GO:0007165">
    <property type="term" value="P:signal transduction"/>
    <property type="evidence" value="ECO:0007669"/>
    <property type="project" value="UniProtKB-KW"/>
</dbReference>
<feature type="domain" description="HAMP" evidence="7">
    <location>
        <begin position="441"/>
        <end position="495"/>
    </location>
</feature>
<name>A0A1I1MZS1_9GAMM</name>
<dbReference type="CDD" id="cd06225">
    <property type="entry name" value="HAMP"/>
    <property type="match status" value="1"/>
</dbReference>
<evidence type="ECO:0000256" key="1">
    <source>
        <dbReference type="ARBA" id="ARBA00004370"/>
    </source>
</evidence>
<comment type="subcellular location">
    <subcellularLocation>
        <location evidence="1">Membrane</location>
    </subcellularLocation>
</comment>
<accession>A0A1I1MZS1</accession>
<evidence type="ECO:0000256" key="2">
    <source>
        <dbReference type="ARBA" id="ARBA00023224"/>
    </source>
</evidence>
<proteinExistence type="inferred from homology"/>
<evidence type="ECO:0000313" key="8">
    <source>
        <dbReference type="EMBL" id="SFC90675.1"/>
    </source>
</evidence>
<sequence length="773" mass="85197">MSLTIRSRLLILSVSLVFFPLILAVSVLGNSVIEQLYDELYESNQRALISIREQKAQQLEGYLDVIKGQIITYSYNSMISDAAQKFGQAFITYKPNLNSEETQSALNDYYKNEFSKKYQDLNGKNTSIDALLPKNSSIAQLLQFSYIANNPQPLGGKDALISANDDSSYSKIHKEYHPQIRQYLNVFGYYDIFIVDHKSADIVYSVFKELDYATNLKTGPYSQSGLAKAFNGAVNLSKDEFYMTNFDNYLPSYDAAAAFIASPIYKDGKQLGVLIFQMPIGKINQIMTSNNKWADIGLGESGETYLVGLDGTLRNQSRFLLDDKKNYLSALRASGQIEEANIIERTDNVILVQKVDTLGSRAALKGETGFKIFPDYRNVPVLSAYKRINSGGEPWALMAEIDEDEAFAPFYDEMEKLIISSSITVLIFLGIGIGVGYLVAQRISYHVTTLSTVMDNISQGDGDLTYLIDYDGKNEFGDISRAFNRIINKIKETLLDVRHSSKKIEEASHQVSEGASDSIGMVEEQGDATRSMAAALEEFEATVNDVAQNTDNSQKISNQVVEDCKKNGHEASLAVTEIEQLVSDLNTTSSAITELNKEVGEITSVLNVINSIADQTNLLALNAAIEAARAGEHGRGFAVVAEEVRNLAFRTQESTIQIQERLTILSNATNQAVTAMSKASGVASDSIEHVSQLNSGLDSLILQVNEMEQIIISVATATEEQSQTIGEINTNMSKVDNLSSGVFKRTQSNQASSNSLTQVSTTMRNLVNKFKLD</sequence>
<keyword evidence="5" id="KW-0472">Membrane</keyword>
<dbReference type="CDD" id="cd11386">
    <property type="entry name" value="MCP_signal"/>
    <property type="match status" value="1"/>
</dbReference>
<dbReference type="STRING" id="1123010.SAMN02745724_02894"/>
<evidence type="ECO:0000313" key="9">
    <source>
        <dbReference type="Proteomes" id="UP000198862"/>
    </source>
</evidence>
<feature type="domain" description="Methyl-accepting transducer" evidence="6">
    <location>
        <begin position="500"/>
        <end position="736"/>
    </location>
</feature>
<evidence type="ECO:0000259" key="7">
    <source>
        <dbReference type="PROSITE" id="PS50885"/>
    </source>
</evidence>
<dbReference type="AlphaFoldDB" id="A0A1I1MZS1"/>
<dbReference type="PANTHER" id="PTHR32089:SF112">
    <property type="entry name" value="LYSOZYME-LIKE PROTEIN-RELATED"/>
    <property type="match status" value="1"/>
</dbReference>
<dbReference type="Gene3D" id="3.30.450.20">
    <property type="entry name" value="PAS domain"/>
    <property type="match status" value="1"/>
</dbReference>
<dbReference type="SUPFAM" id="SSF58104">
    <property type="entry name" value="Methyl-accepting chemotaxis protein (MCP) signaling domain"/>
    <property type="match status" value="1"/>
</dbReference>
<feature type="transmembrane region" description="Helical" evidence="5">
    <location>
        <begin position="417"/>
        <end position="440"/>
    </location>
</feature>
<dbReference type="Gene3D" id="1.10.287.950">
    <property type="entry name" value="Methyl-accepting chemotaxis protein"/>
    <property type="match status" value="1"/>
</dbReference>
<dbReference type="RefSeq" id="WP_177208055.1">
    <property type="nucleotide sequence ID" value="NZ_FOLO01000022.1"/>
</dbReference>
<gene>
    <name evidence="8" type="ORF">SAMN02745724_02894</name>
</gene>
<evidence type="ECO:0000256" key="3">
    <source>
        <dbReference type="ARBA" id="ARBA00029447"/>
    </source>
</evidence>
<reference evidence="8 9" key="1">
    <citation type="submission" date="2016-10" db="EMBL/GenBank/DDBJ databases">
        <authorList>
            <person name="de Groot N.N."/>
        </authorList>
    </citation>
    <scope>NUCLEOTIDE SEQUENCE [LARGE SCALE GENOMIC DNA]</scope>
    <source>
        <strain evidence="8 9">DSM 6059</strain>
    </source>
</reference>
<dbReference type="Pfam" id="PF00672">
    <property type="entry name" value="HAMP"/>
    <property type="match status" value="1"/>
</dbReference>
<evidence type="ECO:0000256" key="5">
    <source>
        <dbReference type="SAM" id="Phobius"/>
    </source>
</evidence>
<dbReference type="InterPro" id="IPR004089">
    <property type="entry name" value="MCPsignal_dom"/>
</dbReference>
<dbReference type="PROSITE" id="PS50111">
    <property type="entry name" value="CHEMOTAXIS_TRANSDUC_2"/>
    <property type="match status" value="1"/>
</dbReference>
<dbReference type="Pfam" id="PF00015">
    <property type="entry name" value="MCPsignal"/>
    <property type="match status" value="1"/>
</dbReference>
<evidence type="ECO:0000259" key="6">
    <source>
        <dbReference type="PROSITE" id="PS50111"/>
    </source>
</evidence>
<dbReference type="SMART" id="SM00283">
    <property type="entry name" value="MA"/>
    <property type="match status" value="1"/>
</dbReference>